<feature type="domain" description="Phosphatidic acid phosphatase type 2/haloperoxidase" evidence="2">
    <location>
        <begin position="83"/>
        <end position="199"/>
    </location>
</feature>
<evidence type="ECO:0000313" key="4">
    <source>
        <dbReference type="Proteomes" id="UP000005387"/>
    </source>
</evidence>
<reference evidence="3 4" key="1">
    <citation type="submission" date="2010-07" db="EMBL/GenBank/DDBJ databases">
        <title>The draft genome of Paenibacillus curdlanolyticus YK9.</title>
        <authorList>
            <consortium name="US DOE Joint Genome Institute (JGI-PGF)"/>
            <person name="Lucas S."/>
            <person name="Copeland A."/>
            <person name="Lapidus A."/>
            <person name="Cheng J.-F."/>
            <person name="Bruce D."/>
            <person name="Goodwin L."/>
            <person name="Pitluck S."/>
            <person name="Land M.L."/>
            <person name="Hauser L."/>
            <person name="Chang Y.-J."/>
            <person name="Jeffries C."/>
            <person name="Anderson I.J."/>
            <person name="Johnson E."/>
            <person name="Loganathan U."/>
            <person name="Mulhopadhyay B."/>
            <person name="Kyrpides N."/>
            <person name="Woyke T.J."/>
        </authorList>
    </citation>
    <scope>NUCLEOTIDE SEQUENCE [LARGE SCALE GENOMIC DNA]</scope>
    <source>
        <strain evidence="3 4">YK9</strain>
    </source>
</reference>
<accession>E0I4X8</accession>
<dbReference type="PANTHER" id="PTHR14969">
    <property type="entry name" value="SPHINGOSINE-1-PHOSPHATE PHOSPHOHYDROLASE"/>
    <property type="match status" value="1"/>
</dbReference>
<feature type="transmembrane region" description="Helical" evidence="1">
    <location>
        <begin position="184"/>
        <end position="206"/>
    </location>
</feature>
<evidence type="ECO:0000259" key="2">
    <source>
        <dbReference type="SMART" id="SM00014"/>
    </source>
</evidence>
<feature type="transmembrane region" description="Helical" evidence="1">
    <location>
        <begin position="130"/>
        <end position="149"/>
    </location>
</feature>
<evidence type="ECO:0000256" key="1">
    <source>
        <dbReference type="SAM" id="Phobius"/>
    </source>
</evidence>
<evidence type="ECO:0000313" key="3">
    <source>
        <dbReference type="EMBL" id="EFM12020.1"/>
    </source>
</evidence>
<gene>
    <name evidence="3" type="ORF">PaecuDRAFT_0700</name>
</gene>
<dbReference type="SMART" id="SM00014">
    <property type="entry name" value="acidPPc"/>
    <property type="match status" value="1"/>
</dbReference>
<dbReference type="InterPro" id="IPR000326">
    <property type="entry name" value="PAP2/HPO"/>
</dbReference>
<dbReference type="STRING" id="717606.PaecuDRAFT_0700"/>
<sequence length="212" mass="22437">MKKQQLIAGAAFALCIIVFVIIAFTLPEAGPARFDERVAQAVHSLAGDSGEGWWKAVTQLGSSVAIVVVSLAYAAWFGWRNRTFGALWIPLAGIAAYGVNQVLKMMVDRPRPAGAWGIETDGASFPSGNAMLAAAVYGTIAASFVLYAAASRVVKATVGAVGFIIIIAVGFSRLYFSVHYFTDILAGYAAGACVMLAALHLLNMALSRVKRY</sequence>
<keyword evidence="1" id="KW-0812">Transmembrane</keyword>
<name>E0I4X8_9BACL</name>
<dbReference type="AlphaFoldDB" id="E0I4X8"/>
<keyword evidence="1" id="KW-0472">Membrane</keyword>
<proteinExistence type="predicted"/>
<keyword evidence="4" id="KW-1185">Reference proteome</keyword>
<feature type="transmembrane region" description="Helical" evidence="1">
    <location>
        <begin position="86"/>
        <end position="103"/>
    </location>
</feature>
<dbReference type="eggNOG" id="COG0671">
    <property type="taxonomic scope" value="Bacteria"/>
</dbReference>
<feature type="transmembrane region" description="Helical" evidence="1">
    <location>
        <begin position="7"/>
        <end position="26"/>
    </location>
</feature>
<dbReference type="EMBL" id="AEDD01000002">
    <property type="protein sequence ID" value="EFM12020.1"/>
    <property type="molecule type" value="Genomic_DNA"/>
</dbReference>
<dbReference type="PANTHER" id="PTHR14969:SF13">
    <property type="entry name" value="AT30094P"/>
    <property type="match status" value="1"/>
</dbReference>
<protein>
    <submittedName>
        <fullName evidence="3">Phosphoesterase PA-phosphatase related protein</fullName>
    </submittedName>
</protein>
<dbReference type="OrthoDB" id="9789113at2"/>
<dbReference type="InterPro" id="IPR036938">
    <property type="entry name" value="PAP2/HPO_sf"/>
</dbReference>
<dbReference type="CDD" id="cd03392">
    <property type="entry name" value="PAP2_like_2"/>
    <property type="match status" value="1"/>
</dbReference>
<dbReference type="RefSeq" id="WP_006036715.1">
    <property type="nucleotide sequence ID" value="NZ_AEDD01000002.1"/>
</dbReference>
<keyword evidence="1" id="KW-1133">Transmembrane helix</keyword>
<organism evidence="3 4">
    <name type="scientific">Paenibacillus curdlanolyticus YK9</name>
    <dbReference type="NCBI Taxonomy" id="717606"/>
    <lineage>
        <taxon>Bacteria</taxon>
        <taxon>Bacillati</taxon>
        <taxon>Bacillota</taxon>
        <taxon>Bacilli</taxon>
        <taxon>Bacillales</taxon>
        <taxon>Paenibacillaceae</taxon>
        <taxon>Paenibacillus</taxon>
    </lineage>
</organism>
<dbReference type="Gene3D" id="1.20.144.10">
    <property type="entry name" value="Phosphatidic acid phosphatase type 2/haloperoxidase"/>
    <property type="match status" value="2"/>
</dbReference>
<dbReference type="SUPFAM" id="SSF48317">
    <property type="entry name" value="Acid phosphatase/Vanadium-dependent haloperoxidase"/>
    <property type="match status" value="1"/>
</dbReference>
<feature type="transmembrane region" description="Helical" evidence="1">
    <location>
        <begin position="60"/>
        <end position="79"/>
    </location>
</feature>
<feature type="transmembrane region" description="Helical" evidence="1">
    <location>
        <begin position="156"/>
        <end position="178"/>
    </location>
</feature>
<dbReference type="Pfam" id="PF01569">
    <property type="entry name" value="PAP2"/>
    <property type="match status" value="1"/>
</dbReference>
<dbReference type="Proteomes" id="UP000005387">
    <property type="component" value="Unassembled WGS sequence"/>
</dbReference>